<evidence type="ECO:0000313" key="3">
    <source>
        <dbReference type="Proteomes" id="UP000198994"/>
    </source>
</evidence>
<dbReference type="Gene3D" id="1.20.1640.10">
    <property type="entry name" value="Multidrug efflux transporter AcrB transmembrane domain"/>
    <property type="match status" value="2"/>
</dbReference>
<protein>
    <submittedName>
        <fullName evidence="2">AcrB/AcrD/AcrF family protein</fullName>
    </submittedName>
</protein>
<dbReference type="EMBL" id="FNAV01000016">
    <property type="protein sequence ID" value="SDF29266.1"/>
    <property type="molecule type" value="Genomic_DNA"/>
</dbReference>
<keyword evidence="1" id="KW-1133">Transmembrane helix</keyword>
<dbReference type="Gene3D" id="3.30.70.1430">
    <property type="entry name" value="Multidrug efflux transporter AcrB pore domain"/>
    <property type="match status" value="1"/>
</dbReference>
<feature type="transmembrane region" description="Helical" evidence="1">
    <location>
        <begin position="60"/>
        <end position="79"/>
    </location>
</feature>
<dbReference type="SUPFAM" id="SSF82714">
    <property type="entry name" value="Multidrug efflux transporter AcrB TolC docking domain, DN and DC subdomains"/>
    <property type="match status" value="1"/>
</dbReference>
<dbReference type="AlphaFoldDB" id="A0A1G7JWF3"/>
<accession>A0A1G7JWF3</accession>
<dbReference type="GO" id="GO:0005886">
    <property type="term" value="C:plasma membrane"/>
    <property type="evidence" value="ECO:0007669"/>
    <property type="project" value="TreeGrafter"/>
</dbReference>
<organism evidence="2 3">
    <name type="scientific">Salipiger thiooxidans</name>
    <dbReference type="NCBI Taxonomy" id="282683"/>
    <lineage>
        <taxon>Bacteria</taxon>
        <taxon>Pseudomonadati</taxon>
        <taxon>Pseudomonadota</taxon>
        <taxon>Alphaproteobacteria</taxon>
        <taxon>Rhodobacterales</taxon>
        <taxon>Roseobacteraceae</taxon>
        <taxon>Salipiger</taxon>
    </lineage>
</organism>
<dbReference type="SUPFAM" id="SSF82693">
    <property type="entry name" value="Multidrug efflux transporter AcrB pore domain, PN1, PN2, PC1 and PC2 subdomains"/>
    <property type="match status" value="2"/>
</dbReference>
<proteinExistence type="predicted"/>
<keyword evidence="3" id="KW-1185">Reference proteome</keyword>
<keyword evidence="1" id="KW-0812">Transmembrane</keyword>
<dbReference type="Proteomes" id="UP000198994">
    <property type="component" value="Unassembled WGS sequence"/>
</dbReference>
<sequence>MVTAMTLSLVFAIVLSPPMSARLLRPRPGHIRFAPARWFNSGMDRFTHGYGAGVRGTMRAPLLVLATLFVVLGGAWWVYQRIDSSFIPTEDQGVVMTQVSLSEGATTQQTLATVKEVEDYLLNEEGAAVESTFASLGFGFGGSGQNSAMIFVKLRDFEERQDDPSLSAASMAGRVNLRFATHRAGRVMFMQPPAIPGRGNTGGFTMYLVDQAGNGSATLKTAAEQLVAAARQNPGVSNVDARGTDEDSALRIDIDNEEAEIFGVSLSAVNSMLSVIFAGSEVNDFVLGSLLRPVIVQAAPEHRMQPEDIVKWNAINADDEVVPFASFMTTSWEPVAPTLQRRGGTSALEISGSAGEGVSSGAAMDAMEETVADLDGGYGSAWTGISYQERRSGDQAPWLGSLGAGDFPSTRGALRKLADPVPGDAGGARGGAWGARRSVAFRSIK</sequence>
<dbReference type="PANTHER" id="PTHR32063:SF13">
    <property type="entry name" value="MULTIDRUG EFFLUX PUMP SUBUNIT ACRB-RELATED"/>
    <property type="match status" value="1"/>
</dbReference>
<dbReference type="PANTHER" id="PTHR32063">
    <property type="match status" value="1"/>
</dbReference>
<dbReference type="STRING" id="282683.SAMN04488105_11691"/>
<evidence type="ECO:0000256" key="1">
    <source>
        <dbReference type="SAM" id="Phobius"/>
    </source>
</evidence>
<dbReference type="InterPro" id="IPR001036">
    <property type="entry name" value="Acrflvin-R"/>
</dbReference>
<evidence type="ECO:0000313" key="2">
    <source>
        <dbReference type="EMBL" id="SDF29266.1"/>
    </source>
</evidence>
<reference evidence="3" key="1">
    <citation type="submission" date="2016-10" db="EMBL/GenBank/DDBJ databases">
        <authorList>
            <person name="Varghese N."/>
            <person name="Submissions S."/>
        </authorList>
    </citation>
    <scope>NUCLEOTIDE SEQUENCE [LARGE SCALE GENOMIC DNA]</scope>
    <source>
        <strain evidence="3">DSM 10146</strain>
    </source>
</reference>
<dbReference type="Gene3D" id="3.30.2090.10">
    <property type="entry name" value="Multidrug efflux transporter AcrB TolC docking domain, DN and DC subdomains"/>
    <property type="match status" value="1"/>
</dbReference>
<dbReference type="GO" id="GO:0042910">
    <property type="term" value="F:xenobiotic transmembrane transporter activity"/>
    <property type="evidence" value="ECO:0007669"/>
    <property type="project" value="TreeGrafter"/>
</dbReference>
<dbReference type="Gene3D" id="3.30.70.1440">
    <property type="entry name" value="Multidrug efflux transporter AcrB pore domain"/>
    <property type="match status" value="1"/>
</dbReference>
<dbReference type="Pfam" id="PF00873">
    <property type="entry name" value="ACR_tran"/>
    <property type="match status" value="1"/>
</dbReference>
<name>A0A1G7JWF3_9RHOB</name>
<dbReference type="InterPro" id="IPR027463">
    <property type="entry name" value="AcrB_DN_DC_subdom"/>
</dbReference>
<gene>
    <name evidence="2" type="ORF">SAMN04488105_11691</name>
</gene>
<keyword evidence="1" id="KW-0472">Membrane</keyword>